<feature type="domain" description="Phosphatidylglycerol lysyltransferase C-terminal" evidence="6">
    <location>
        <begin position="33"/>
        <end position="328"/>
    </location>
</feature>
<keyword evidence="4" id="KW-1133">Transmembrane helix</keyword>
<accession>A0A7X0MQ52</accession>
<comment type="subcellular location">
    <subcellularLocation>
        <location evidence="1">Cell membrane</location>
        <topology evidence="1">Multi-pass membrane protein</topology>
    </subcellularLocation>
</comment>
<evidence type="ECO:0000256" key="4">
    <source>
        <dbReference type="ARBA" id="ARBA00022989"/>
    </source>
</evidence>
<evidence type="ECO:0000256" key="1">
    <source>
        <dbReference type="ARBA" id="ARBA00004651"/>
    </source>
</evidence>
<evidence type="ECO:0000256" key="5">
    <source>
        <dbReference type="ARBA" id="ARBA00023136"/>
    </source>
</evidence>
<dbReference type="InterPro" id="IPR051211">
    <property type="entry name" value="PG_lysyltransferase"/>
</dbReference>
<keyword evidence="3" id="KW-0812">Transmembrane</keyword>
<evidence type="ECO:0000259" key="6">
    <source>
        <dbReference type="Pfam" id="PF09924"/>
    </source>
</evidence>
<organism evidence="7 8">
    <name type="scientific">Rhizobium soli</name>
    <dbReference type="NCBI Taxonomy" id="424798"/>
    <lineage>
        <taxon>Bacteria</taxon>
        <taxon>Pseudomonadati</taxon>
        <taxon>Pseudomonadota</taxon>
        <taxon>Alphaproteobacteria</taxon>
        <taxon>Hyphomicrobiales</taxon>
        <taxon>Rhizobiaceae</taxon>
        <taxon>Rhizobium/Agrobacterium group</taxon>
        <taxon>Rhizobium</taxon>
    </lineage>
</organism>
<dbReference type="AlphaFoldDB" id="A0A7X0MQ52"/>
<evidence type="ECO:0000256" key="3">
    <source>
        <dbReference type="ARBA" id="ARBA00022692"/>
    </source>
</evidence>
<keyword evidence="5" id="KW-0472">Membrane</keyword>
<dbReference type="GO" id="GO:0016755">
    <property type="term" value="F:aminoacyltransferase activity"/>
    <property type="evidence" value="ECO:0007669"/>
    <property type="project" value="TreeGrafter"/>
</dbReference>
<protein>
    <submittedName>
        <fullName evidence="7">Lysylphosphatidylglycerol synthetase-like protein (DUF2156 family)</fullName>
    </submittedName>
</protein>
<comment type="caution">
    <text evidence="7">The sequence shown here is derived from an EMBL/GenBank/DDBJ whole genome shotgun (WGS) entry which is preliminary data.</text>
</comment>
<proteinExistence type="predicted"/>
<evidence type="ECO:0000313" key="8">
    <source>
        <dbReference type="Proteomes" id="UP000585437"/>
    </source>
</evidence>
<evidence type="ECO:0000313" key="7">
    <source>
        <dbReference type="EMBL" id="MBB6507422.1"/>
    </source>
</evidence>
<dbReference type="Proteomes" id="UP000585437">
    <property type="component" value="Unassembled WGS sequence"/>
</dbReference>
<evidence type="ECO:0000256" key="2">
    <source>
        <dbReference type="ARBA" id="ARBA00022475"/>
    </source>
</evidence>
<gene>
    <name evidence="7" type="ORF">F4695_000741</name>
</gene>
<dbReference type="EMBL" id="JACHBU010000001">
    <property type="protein sequence ID" value="MBB6507422.1"/>
    <property type="molecule type" value="Genomic_DNA"/>
</dbReference>
<dbReference type="PANTHER" id="PTHR34697">
    <property type="entry name" value="PHOSPHATIDYLGLYCEROL LYSYLTRANSFERASE"/>
    <property type="match status" value="1"/>
</dbReference>
<dbReference type="RefSeq" id="WP_062455036.1">
    <property type="nucleotide sequence ID" value="NZ_JACHBU010000001.1"/>
</dbReference>
<keyword evidence="2" id="KW-1003">Cell membrane</keyword>
<sequence length="346" mass="39181">MAGLRGYIDSVLDRGLPNLASAQLSDERRMELCRQHGDFSLAYSTAVQKNLSHFGDDKGYIAYATKMGHMFALGDPVADKADRARYVSDFVAAAERPCFVQIGRQTAETLSRLGYRINQMGVDTHLVLNEHSFAGKKNETVRYSERWLLKNGYRIVECDGSLARPDQIKAVSEEWRAGRIVRRREMCFLNRPFKAELSAHMRRFLILDPQGETIAVLDFDPIFDAGQVTGYTSTFKRKKTGTTPHAEIGLTKFATDRFREEGRSLVTLGLSPLAAITTSGFAESAFWRGRFEYAYKSPAINKRIFNLQGQAAFKRRFHGAEEPTYIAFKRRSPLEMLALLRLLKTL</sequence>
<dbReference type="PANTHER" id="PTHR34697:SF2">
    <property type="entry name" value="PHOSPHATIDYLGLYCEROL LYSYLTRANSFERASE"/>
    <property type="match status" value="1"/>
</dbReference>
<dbReference type="InterPro" id="IPR024320">
    <property type="entry name" value="LPG_synthase_C"/>
</dbReference>
<name>A0A7X0MQ52_9HYPH</name>
<dbReference type="GO" id="GO:0005886">
    <property type="term" value="C:plasma membrane"/>
    <property type="evidence" value="ECO:0007669"/>
    <property type="project" value="UniProtKB-SubCell"/>
</dbReference>
<dbReference type="GO" id="GO:0055091">
    <property type="term" value="P:phospholipid homeostasis"/>
    <property type="evidence" value="ECO:0007669"/>
    <property type="project" value="TreeGrafter"/>
</dbReference>
<keyword evidence="8" id="KW-1185">Reference proteome</keyword>
<dbReference type="Pfam" id="PF09924">
    <property type="entry name" value="LPG_synthase_C"/>
    <property type="match status" value="1"/>
</dbReference>
<reference evidence="7 8" key="1">
    <citation type="submission" date="2020-08" db="EMBL/GenBank/DDBJ databases">
        <title>The Agave Microbiome: Exploring the role of microbial communities in plant adaptations to desert environments.</title>
        <authorList>
            <person name="Partida-Martinez L.P."/>
        </authorList>
    </citation>
    <scope>NUCLEOTIDE SEQUENCE [LARGE SCALE GENOMIC DNA]</scope>
    <source>
        <strain evidence="7 8">AS3.12</strain>
    </source>
</reference>